<keyword evidence="4" id="KW-0997">Cell inner membrane</keyword>
<dbReference type="CDD" id="cd07346">
    <property type="entry name" value="ABC_6TM_exporters"/>
    <property type="match status" value="1"/>
</dbReference>
<protein>
    <submittedName>
        <fullName evidence="13">ABC-type multidrug transport system, ATPase and permease component</fullName>
    </submittedName>
</protein>
<dbReference type="PANTHER" id="PTHR43394:SF1">
    <property type="entry name" value="ATP-BINDING CASSETTE SUB-FAMILY B MEMBER 10, MITOCHONDRIAL"/>
    <property type="match status" value="1"/>
</dbReference>
<comment type="subcellular location">
    <subcellularLocation>
        <location evidence="1">Cell membrane</location>
        <topology evidence="1">Multi-pass membrane protein</topology>
    </subcellularLocation>
</comment>
<dbReference type="PROSITE" id="PS50929">
    <property type="entry name" value="ABC_TM1F"/>
    <property type="match status" value="1"/>
</dbReference>
<keyword evidence="9 10" id="KW-0472">Membrane</keyword>
<dbReference type="AlphaFoldDB" id="A0A1I5SZK6"/>
<evidence type="ECO:0000256" key="4">
    <source>
        <dbReference type="ARBA" id="ARBA00022519"/>
    </source>
</evidence>
<evidence type="ECO:0000313" key="14">
    <source>
        <dbReference type="Proteomes" id="UP000198727"/>
    </source>
</evidence>
<sequence>MQVRLPLATAAQARAWGRRTLRADRRDFVWVVGLFVLGTVAGLAGPQILGLLVDRVATGSGPFGVDALAAAFVVILVVQAVLERQAWLRTGMLGEKVLARTREQFVGEALRLPLGTVEAAGTGDLLSRATSDVDRIDHAVRHAVPEILAALVTVLLTVTAMLLTSPLLALGLLVSVPVLYFPTRWFWRRVPKTIERMLDSWARVQSRFHETVEGARTVEALGLTRRRLAEGEETLQEAVRGERGLRRLQVLWAPWLELSHALPVAAMLLLGGWACSQGEVELGTVTTMVLYAQLLAEPLDELLWWVEDLQVSGTALRRVLGVRAAPRPVAATRPVDAGAPLVVRNAHFAYSPGREVLHGIDLTVARGERLAIVGPSGAGKSTLGRLLAGVAAPTSGSVTIGGAEVSELPDDVLRGEVLLLTQEHHVFAGTLRDNLILPTGTGDTAARTASVGGGGLVTGERGDEELLDALAAVGAADWARALPDGLDTTLGAGATAVPAAVAQQLALARVVLADPHTLVLDEATSLLDTGSARALERSLSRVLAGRTVIAIAHRLHTAAAADRVVVMEDGRITELGGHTELLAAGGSYARLVLAAGADGTPARG</sequence>
<organism evidence="13 14">
    <name type="scientific">Amycolatopsis arida</name>
    <dbReference type="NCBI Taxonomy" id="587909"/>
    <lineage>
        <taxon>Bacteria</taxon>
        <taxon>Bacillati</taxon>
        <taxon>Actinomycetota</taxon>
        <taxon>Actinomycetes</taxon>
        <taxon>Pseudonocardiales</taxon>
        <taxon>Pseudonocardiaceae</taxon>
        <taxon>Amycolatopsis</taxon>
    </lineage>
</organism>
<dbReference type="SUPFAM" id="SSF52540">
    <property type="entry name" value="P-loop containing nucleoside triphosphate hydrolases"/>
    <property type="match status" value="1"/>
</dbReference>
<dbReference type="SUPFAM" id="SSF90123">
    <property type="entry name" value="ABC transporter transmembrane region"/>
    <property type="match status" value="1"/>
</dbReference>
<dbReference type="Pfam" id="PF00005">
    <property type="entry name" value="ABC_tran"/>
    <property type="match status" value="1"/>
</dbReference>
<gene>
    <name evidence="13" type="ORF">SAMN05421810_103335</name>
</gene>
<dbReference type="InterPro" id="IPR036640">
    <property type="entry name" value="ABC1_TM_sf"/>
</dbReference>
<feature type="domain" description="ABC transmembrane type-1" evidence="12">
    <location>
        <begin position="29"/>
        <end position="310"/>
    </location>
</feature>
<feature type="transmembrane region" description="Helical" evidence="10">
    <location>
        <begin position="61"/>
        <end position="82"/>
    </location>
</feature>
<evidence type="ECO:0000256" key="1">
    <source>
        <dbReference type="ARBA" id="ARBA00004651"/>
    </source>
</evidence>
<dbReference type="GO" id="GO:0005886">
    <property type="term" value="C:plasma membrane"/>
    <property type="evidence" value="ECO:0007669"/>
    <property type="project" value="UniProtKB-SubCell"/>
</dbReference>
<dbReference type="InterPro" id="IPR027417">
    <property type="entry name" value="P-loop_NTPase"/>
</dbReference>
<keyword evidence="2" id="KW-0813">Transport</keyword>
<dbReference type="OrthoDB" id="9806127at2"/>
<reference evidence="14" key="1">
    <citation type="submission" date="2016-10" db="EMBL/GenBank/DDBJ databases">
        <authorList>
            <person name="Varghese N."/>
            <person name="Submissions S."/>
        </authorList>
    </citation>
    <scope>NUCLEOTIDE SEQUENCE [LARGE SCALE GENOMIC DNA]</scope>
    <source>
        <strain evidence="14">CGMCC 4.5579</strain>
    </source>
</reference>
<evidence type="ECO:0000256" key="3">
    <source>
        <dbReference type="ARBA" id="ARBA00022475"/>
    </source>
</evidence>
<feature type="transmembrane region" description="Helical" evidence="10">
    <location>
        <begin position="143"/>
        <end position="162"/>
    </location>
</feature>
<dbReference type="Proteomes" id="UP000198727">
    <property type="component" value="Unassembled WGS sequence"/>
</dbReference>
<keyword evidence="7" id="KW-0067">ATP-binding</keyword>
<dbReference type="RefSeq" id="WP_092529979.1">
    <property type="nucleotide sequence ID" value="NZ_FOWW01000003.1"/>
</dbReference>
<dbReference type="STRING" id="587909.SAMN05421810_103335"/>
<keyword evidence="6" id="KW-0547">Nucleotide-binding</keyword>
<dbReference type="InterPro" id="IPR011527">
    <property type="entry name" value="ABC1_TM_dom"/>
</dbReference>
<dbReference type="FunFam" id="3.40.50.300:FF:001001">
    <property type="entry name" value="Multidrug ABC transporter ATP-binding protein"/>
    <property type="match status" value="1"/>
</dbReference>
<keyword evidence="14" id="KW-1185">Reference proteome</keyword>
<evidence type="ECO:0000256" key="2">
    <source>
        <dbReference type="ARBA" id="ARBA00022448"/>
    </source>
</evidence>
<evidence type="ECO:0000259" key="12">
    <source>
        <dbReference type="PROSITE" id="PS50929"/>
    </source>
</evidence>
<feature type="transmembrane region" description="Helical" evidence="10">
    <location>
        <begin position="28"/>
        <end position="49"/>
    </location>
</feature>
<proteinExistence type="predicted"/>
<dbReference type="Gene3D" id="3.40.50.300">
    <property type="entry name" value="P-loop containing nucleotide triphosphate hydrolases"/>
    <property type="match status" value="1"/>
</dbReference>
<evidence type="ECO:0000256" key="5">
    <source>
        <dbReference type="ARBA" id="ARBA00022692"/>
    </source>
</evidence>
<evidence type="ECO:0000256" key="7">
    <source>
        <dbReference type="ARBA" id="ARBA00022840"/>
    </source>
</evidence>
<evidence type="ECO:0000259" key="11">
    <source>
        <dbReference type="PROSITE" id="PS50893"/>
    </source>
</evidence>
<accession>A0A1I5SZK6</accession>
<dbReference type="SMART" id="SM00382">
    <property type="entry name" value="AAA"/>
    <property type="match status" value="1"/>
</dbReference>
<dbReference type="GO" id="GO:0015421">
    <property type="term" value="F:ABC-type oligopeptide transporter activity"/>
    <property type="evidence" value="ECO:0007669"/>
    <property type="project" value="TreeGrafter"/>
</dbReference>
<evidence type="ECO:0000256" key="6">
    <source>
        <dbReference type="ARBA" id="ARBA00022741"/>
    </source>
</evidence>
<dbReference type="Gene3D" id="1.20.1560.10">
    <property type="entry name" value="ABC transporter type 1, transmembrane domain"/>
    <property type="match status" value="1"/>
</dbReference>
<keyword evidence="8 10" id="KW-1133">Transmembrane helix</keyword>
<dbReference type="Pfam" id="PF00664">
    <property type="entry name" value="ABC_membrane"/>
    <property type="match status" value="1"/>
</dbReference>
<keyword evidence="3" id="KW-1003">Cell membrane</keyword>
<evidence type="ECO:0000256" key="8">
    <source>
        <dbReference type="ARBA" id="ARBA00022989"/>
    </source>
</evidence>
<dbReference type="PANTHER" id="PTHR43394">
    <property type="entry name" value="ATP-DEPENDENT PERMEASE MDL1, MITOCHONDRIAL"/>
    <property type="match status" value="1"/>
</dbReference>
<keyword evidence="5 10" id="KW-0812">Transmembrane</keyword>
<evidence type="ECO:0000256" key="10">
    <source>
        <dbReference type="SAM" id="Phobius"/>
    </source>
</evidence>
<dbReference type="InterPro" id="IPR003593">
    <property type="entry name" value="AAA+_ATPase"/>
</dbReference>
<name>A0A1I5SZK6_9PSEU</name>
<feature type="domain" description="ABC transporter" evidence="11">
    <location>
        <begin position="341"/>
        <end position="594"/>
    </location>
</feature>
<dbReference type="InterPro" id="IPR039421">
    <property type="entry name" value="Type_1_exporter"/>
</dbReference>
<dbReference type="GO" id="GO:0016887">
    <property type="term" value="F:ATP hydrolysis activity"/>
    <property type="evidence" value="ECO:0007669"/>
    <property type="project" value="InterPro"/>
</dbReference>
<dbReference type="InterPro" id="IPR003439">
    <property type="entry name" value="ABC_transporter-like_ATP-bd"/>
</dbReference>
<dbReference type="PROSITE" id="PS50893">
    <property type="entry name" value="ABC_TRANSPORTER_2"/>
    <property type="match status" value="1"/>
</dbReference>
<evidence type="ECO:0000256" key="9">
    <source>
        <dbReference type="ARBA" id="ARBA00023136"/>
    </source>
</evidence>
<dbReference type="EMBL" id="FOWW01000003">
    <property type="protein sequence ID" value="SFP76212.1"/>
    <property type="molecule type" value="Genomic_DNA"/>
</dbReference>
<dbReference type="GO" id="GO:0005524">
    <property type="term" value="F:ATP binding"/>
    <property type="evidence" value="ECO:0007669"/>
    <property type="project" value="UniProtKB-KW"/>
</dbReference>
<evidence type="ECO:0000313" key="13">
    <source>
        <dbReference type="EMBL" id="SFP76212.1"/>
    </source>
</evidence>